<dbReference type="Proteomes" id="UP000424527">
    <property type="component" value="Unassembled WGS sequence"/>
</dbReference>
<dbReference type="PANTHER" id="PTHR48112">
    <property type="entry name" value="HIGH MOBILITY GROUP PROTEIN DSP1"/>
    <property type="match status" value="1"/>
</dbReference>
<evidence type="ECO:0000256" key="14">
    <source>
        <dbReference type="PROSITE-ProRule" id="PRU00267"/>
    </source>
</evidence>
<dbReference type="AlphaFoldDB" id="A0A6G0HZX9"/>
<keyword evidence="16" id="KW-0732">Signal</keyword>
<dbReference type="FunFam" id="1.10.30.10:FF:000043">
    <property type="entry name" value="Transcription factor A, mitochondrial"/>
    <property type="match status" value="1"/>
</dbReference>
<keyword evidence="2" id="KW-0597">Phosphoprotein</keyword>
<dbReference type="CDD" id="cd21987">
    <property type="entry name" value="HMG-box_TFAM_rpt2"/>
    <property type="match status" value="1"/>
</dbReference>
<keyword evidence="9" id="KW-0804">Transcription</keyword>
<evidence type="ECO:0000256" key="2">
    <source>
        <dbReference type="ARBA" id="ARBA00022553"/>
    </source>
</evidence>
<dbReference type="Pfam" id="PF00505">
    <property type="entry name" value="HMG_box"/>
    <property type="match status" value="1"/>
</dbReference>
<keyword evidence="19" id="KW-1185">Reference proteome</keyword>
<feature type="chain" id="PRO_5026045413" description="Transcription factor A, mitochondrial" evidence="16">
    <location>
        <begin position="18"/>
        <end position="288"/>
    </location>
</feature>
<accession>A0A6G0HZX9</accession>
<dbReference type="GO" id="GO:0005634">
    <property type="term" value="C:nucleus"/>
    <property type="evidence" value="ECO:0007669"/>
    <property type="project" value="UniProtKB-UniRule"/>
</dbReference>
<dbReference type="InterPro" id="IPR009071">
    <property type="entry name" value="HMG_box_dom"/>
</dbReference>
<evidence type="ECO:0000256" key="7">
    <source>
        <dbReference type="ARBA" id="ARBA00023128"/>
    </source>
</evidence>
<dbReference type="InterPro" id="IPR036910">
    <property type="entry name" value="HMG_box_dom_sf"/>
</dbReference>
<evidence type="ECO:0000313" key="18">
    <source>
        <dbReference type="EMBL" id="KAE8284571.1"/>
    </source>
</evidence>
<gene>
    <name evidence="18" type="ORF">D5F01_LYC17905</name>
</gene>
<dbReference type="PANTHER" id="PTHR48112:SF36">
    <property type="entry name" value="TRANSCRIPTION FACTOR A, MITOCHONDRIAL"/>
    <property type="match status" value="1"/>
</dbReference>
<dbReference type="GO" id="GO:0006357">
    <property type="term" value="P:regulation of transcription by RNA polymerase II"/>
    <property type="evidence" value="ECO:0007669"/>
    <property type="project" value="TreeGrafter"/>
</dbReference>
<feature type="signal peptide" evidence="16">
    <location>
        <begin position="1"/>
        <end position="17"/>
    </location>
</feature>
<reference evidence="18 19" key="1">
    <citation type="submission" date="2019-07" db="EMBL/GenBank/DDBJ databases">
        <title>Chromosome genome assembly for large yellow croaker.</title>
        <authorList>
            <person name="Xiao S."/>
        </authorList>
    </citation>
    <scope>NUCLEOTIDE SEQUENCE [LARGE SCALE GENOMIC DNA]</scope>
    <source>
        <strain evidence="18">JMULYC20181020</strain>
        <tissue evidence="18">Muscle</tissue>
    </source>
</reference>
<evidence type="ECO:0000256" key="11">
    <source>
        <dbReference type="ARBA" id="ARBA00040582"/>
    </source>
</evidence>
<evidence type="ECO:0000256" key="13">
    <source>
        <dbReference type="ARBA" id="ARBA00046467"/>
    </source>
</evidence>
<dbReference type="SUPFAM" id="SSF47095">
    <property type="entry name" value="HMG-box"/>
    <property type="match status" value="2"/>
</dbReference>
<evidence type="ECO:0000256" key="5">
    <source>
        <dbReference type="ARBA" id="ARBA00023015"/>
    </source>
</evidence>
<comment type="subunit">
    <text evidence="13">Monomer; binds DNA as a monomer. Homodimer. Component of the mitochondrial transcription initiation complex, composed at least of TFB2M, TFAM and POLRMT. In this complex TFAM recruits POLRMT to the promoter whereas TFB2M induces structural changes in POLRMT to enable promoter opening and trapping of the DNA non-template strand. Upon metabolic stress, forms a complex composed of FOXO3, SIRT3, TFAM and POLRMT. Interacts with TFB1M and TFB2M. Interacts with CLPX; this enhances DNA-binding.</text>
</comment>
<dbReference type="GO" id="GO:0042645">
    <property type="term" value="C:mitochondrial nucleoid"/>
    <property type="evidence" value="ECO:0007669"/>
    <property type="project" value="UniProtKB-SubCell"/>
</dbReference>
<feature type="region of interest" description="Disordered" evidence="15">
    <location>
        <begin position="237"/>
        <end position="288"/>
    </location>
</feature>
<evidence type="ECO:0000256" key="16">
    <source>
        <dbReference type="SAM" id="SignalP"/>
    </source>
</evidence>
<keyword evidence="3" id="KW-0677">Repeat</keyword>
<feature type="DNA-binding region" description="HMG box" evidence="14">
    <location>
        <begin position="158"/>
        <end position="222"/>
    </location>
</feature>
<evidence type="ECO:0000256" key="6">
    <source>
        <dbReference type="ARBA" id="ARBA00023125"/>
    </source>
</evidence>
<keyword evidence="6 14" id="KW-0238">DNA-binding</keyword>
<keyword evidence="10" id="KW-1135">Mitochondrion nucleoid</keyword>
<keyword evidence="5" id="KW-0805">Transcription regulation</keyword>
<comment type="caution">
    <text evidence="18">The sequence shown here is derived from an EMBL/GenBank/DDBJ whole genome shotgun (WGS) entry which is preliminary data.</text>
</comment>
<feature type="DNA-binding region" description="HMG box" evidence="14">
    <location>
        <begin position="53"/>
        <end position="121"/>
    </location>
</feature>
<dbReference type="OrthoDB" id="5550281at2759"/>
<dbReference type="Pfam" id="PF09011">
    <property type="entry name" value="HMG_box_2"/>
    <property type="match status" value="1"/>
</dbReference>
<comment type="function">
    <text evidence="12">Binds to the mitochondrial light strand promoter and functions in mitochondrial transcription regulation. Component of the mitochondrial transcription initiation complex, composed at least of TFB2M, TFAM and POLRMT that is required for basal transcription of mitochondrial DNA. In this complex, TFAM recruits POLRMT to a specific promoter whereas TFB2M induces structural changes in POLRMT to enable promoter opening and trapping of the DNA non-template strand. Required for accurate and efficient promoter recognition by the mitochondrial RNA polymerase. Promotes transcription initiation from the HSP1 and the light strand promoter by binding immediately upstream of transcriptional start sites. Is able to unwind DNA. Bends the mitochondrial light strand promoter DNA into a U-turn shape via its HMG boxes. Required for maintenance of normal levels of mitochondrial DNA. May play a role in organizing and compacting mitochondrial DNA.</text>
</comment>
<name>A0A6G0HZX9_LARCR</name>
<evidence type="ECO:0000259" key="17">
    <source>
        <dbReference type="PROSITE" id="PS50118"/>
    </source>
</evidence>
<proteinExistence type="predicted"/>
<dbReference type="InterPro" id="IPR050342">
    <property type="entry name" value="HMGB"/>
</dbReference>
<dbReference type="PROSITE" id="PS50118">
    <property type="entry name" value="HMG_BOX_2"/>
    <property type="match status" value="2"/>
</dbReference>
<organism evidence="18 19">
    <name type="scientific">Larimichthys crocea</name>
    <name type="common">Large yellow croaker</name>
    <name type="synonym">Pseudosciaena crocea</name>
    <dbReference type="NCBI Taxonomy" id="215358"/>
    <lineage>
        <taxon>Eukaryota</taxon>
        <taxon>Metazoa</taxon>
        <taxon>Chordata</taxon>
        <taxon>Craniata</taxon>
        <taxon>Vertebrata</taxon>
        <taxon>Euteleostomi</taxon>
        <taxon>Actinopterygii</taxon>
        <taxon>Neopterygii</taxon>
        <taxon>Teleostei</taxon>
        <taxon>Neoteleostei</taxon>
        <taxon>Acanthomorphata</taxon>
        <taxon>Eupercaria</taxon>
        <taxon>Sciaenidae</taxon>
        <taxon>Larimichthys</taxon>
    </lineage>
</organism>
<feature type="compositionally biased region" description="Basic residues" evidence="15">
    <location>
        <begin position="254"/>
        <end position="275"/>
    </location>
</feature>
<feature type="domain" description="HMG box" evidence="17">
    <location>
        <begin position="158"/>
        <end position="222"/>
    </location>
</feature>
<dbReference type="Gene3D" id="1.10.30.10">
    <property type="entry name" value="High mobility group box domain"/>
    <property type="match status" value="2"/>
</dbReference>
<evidence type="ECO:0000256" key="10">
    <source>
        <dbReference type="ARBA" id="ARBA00023271"/>
    </source>
</evidence>
<keyword evidence="7" id="KW-0496">Mitochondrion</keyword>
<comment type="subcellular location">
    <subcellularLocation>
        <location evidence="1">Mitochondrion matrix</location>
        <location evidence="1">Mitochondrion nucleoid</location>
    </subcellularLocation>
</comment>
<dbReference type="SMART" id="SM00398">
    <property type="entry name" value="HMG"/>
    <property type="match status" value="2"/>
</dbReference>
<keyword evidence="4" id="KW-0809">Transit peptide</keyword>
<evidence type="ECO:0000256" key="1">
    <source>
        <dbReference type="ARBA" id="ARBA00004436"/>
    </source>
</evidence>
<evidence type="ECO:0000256" key="8">
    <source>
        <dbReference type="ARBA" id="ARBA00023159"/>
    </source>
</evidence>
<evidence type="ECO:0000256" key="15">
    <source>
        <dbReference type="SAM" id="MobiDB-lite"/>
    </source>
</evidence>
<evidence type="ECO:0000256" key="12">
    <source>
        <dbReference type="ARBA" id="ARBA00045216"/>
    </source>
</evidence>
<keyword evidence="14" id="KW-0539">Nucleus</keyword>
<dbReference type="GO" id="GO:0003677">
    <property type="term" value="F:DNA binding"/>
    <property type="evidence" value="ECO:0007669"/>
    <property type="project" value="UniProtKB-UniRule"/>
</dbReference>
<evidence type="ECO:0000256" key="9">
    <source>
        <dbReference type="ARBA" id="ARBA00023163"/>
    </source>
</evidence>
<keyword evidence="8" id="KW-0010">Activator</keyword>
<feature type="compositionally biased region" description="Low complexity" evidence="15">
    <location>
        <begin position="276"/>
        <end position="288"/>
    </location>
</feature>
<evidence type="ECO:0000313" key="19">
    <source>
        <dbReference type="Proteomes" id="UP000424527"/>
    </source>
</evidence>
<dbReference type="KEGG" id="lco:104938062"/>
<protein>
    <recommendedName>
        <fullName evidence="11">Transcription factor A, mitochondrial</fullName>
    </recommendedName>
</protein>
<dbReference type="EMBL" id="REGW02000017">
    <property type="protein sequence ID" value="KAE8284571.1"/>
    <property type="molecule type" value="Genomic_DNA"/>
</dbReference>
<feature type="domain" description="HMG box" evidence="17">
    <location>
        <begin position="53"/>
        <end position="121"/>
    </location>
</feature>
<evidence type="ECO:0000256" key="4">
    <source>
        <dbReference type="ARBA" id="ARBA00022946"/>
    </source>
</evidence>
<sequence>MAPFSLMAAGVSWLAKSFTVFSSTSVLTRCTSVLPASYINPVKCLSSQASGPPKRPLNGYMRFVLQQRPIMARQNPEIKSVDIIRKIAQQWRTLSPEQKQPFQEASLRAREQFTLDLQGYKAQLTPAQLQQQVLEKRQRLAKRKAIRQKRELTNLGKPKRPRTPFNIFMSEHFEEARGTTTPAKMKSLRDDWRNLFNHQKQVYIQLAEDDKIRYKNEMKSWEDHMVEIGREDLVRGKTLSKKKKTDAKAPSAKKATKKAKAKTTKKTAAKGKSKTTKVTTKSSSTKTV</sequence>
<evidence type="ECO:0000256" key="3">
    <source>
        <dbReference type="ARBA" id="ARBA00022737"/>
    </source>
</evidence>